<dbReference type="Proteomes" id="UP000095281">
    <property type="component" value="Unplaced"/>
</dbReference>
<dbReference type="AlphaFoldDB" id="A0A1I8C0A7"/>
<keyword evidence="1" id="KW-1185">Reference proteome</keyword>
<name>A0A1I8C0A7_MELHA</name>
<dbReference type="PANTHER" id="PTHR13071">
    <property type="entry name" value="MITOCHONDRIAL 28S RIBOSOMAL PROTEIN S22"/>
    <property type="match status" value="1"/>
</dbReference>
<dbReference type="InterPro" id="IPR019374">
    <property type="entry name" value="Ribosomal_mS22"/>
</dbReference>
<dbReference type="PANTHER" id="PTHR13071:SF4">
    <property type="entry name" value="SMALL RIBOSOMAL SUBUNIT PROTEIN MS22"/>
    <property type="match status" value="1"/>
</dbReference>
<evidence type="ECO:0000313" key="2">
    <source>
        <dbReference type="WBParaSite" id="MhA1_Contig827.frz3.gene7"/>
    </source>
</evidence>
<dbReference type="GO" id="GO:0005763">
    <property type="term" value="C:mitochondrial small ribosomal subunit"/>
    <property type="evidence" value="ECO:0007669"/>
    <property type="project" value="TreeGrafter"/>
</dbReference>
<accession>A0A1I8C0A7</accession>
<reference evidence="2" key="1">
    <citation type="submission" date="2016-11" db="UniProtKB">
        <authorList>
            <consortium name="WormBaseParasite"/>
        </authorList>
    </citation>
    <scope>IDENTIFICATION</scope>
</reference>
<dbReference type="GO" id="GO:0003735">
    <property type="term" value="F:structural constituent of ribosome"/>
    <property type="evidence" value="ECO:0007669"/>
    <property type="project" value="TreeGrafter"/>
</dbReference>
<sequence>MPFFRSIIQNCSLNIRLFGIHELKFCRNQSVWCNIRGNQITKSFDGAELEKLFINENVQKLLKSLCGFDLNKLYGWRLINSPSRRHYALMTDNMYKEFLFKMASRAEHFLQFIPLKEPRPNKTETLSLDSEIAGHDPSKIIFVDISHDSTERDRTIVVREPNGQLRTALPEEHFRMNRVFFDKPDRPVREPPLFHLRSESDGQIVPGDVLLQALARDEHEFILDWACCFYEPDDHKFVEEYLRQIQKQIYDKNDKKEFEQRSSNFQTKEFNLEDENQKTKILISLLKNLLKSEQNEEENRRQSVA</sequence>
<dbReference type="Pfam" id="PF10245">
    <property type="entry name" value="MRP-S22"/>
    <property type="match status" value="1"/>
</dbReference>
<evidence type="ECO:0000313" key="1">
    <source>
        <dbReference type="Proteomes" id="UP000095281"/>
    </source>
</evidence>
<proteinExistence type="predicted"/>
<protein>
    <submittedName>
        <fullName evidence="2">Uncharacterized protein</fullName>
    </submittedName>
</protein>
<organism evidence="1 2">
    <name type="scientific">Meloidogyne hapla</name>
    <name type="common">Root-knot nematode worm</name>
    <dbReference type="NCBI Taxonomy" id="6305"/>
    <lineage>
        <taxon>Eukaryota</taxon>
        <taxon>Metazoa</taxon>
        <taxon>Ecdysozoa</taxon>
        <taxon>Nematoda</taxon>
        <taxon>Chromadorea</taxon>
        <taxon>Rhabditida</taxon>
        <taxon>Tylenchina</taxon>
        <taxon>Tylenchomorpha</taxon>
        <taxon>Tylenchoidea</taxon>
        <taxon>Meloidogynidae</taxon>
        <taxon>Meloidogyninae</taxon>
        <taxon>Meloidogyne</taxon>
    </lineage>
</organism>
<dbReference type="WBParaSite" id="MhA1_Contig827.frz3.gene7">
    <property type="protein sequence ID" value="MhA1_Contig827.frz3.gene7"/>
    <property type="gene ID" value="MhA1_Contig827.frz3.gene7"/>
</dbReference>